<proteinExistence type="predicted"/>
<evidence type="ECO:0000313" key="3">
    <source>
        <dbReference type="EMBL" id="GAN75902.1"/>
    </source>
</evidence>
<evidence type="ECO:0008006" key="5">
    <source>
        <dbReference type="Google" id="ProtNLM"/>
    </source>
</evidence>
<keyword evidence="4" id="KW-1185">Reference proteome</keyword>
<evidence type="ECO:0000256" key="1">
    <source>
        <dbReference type="ARBA" id="ARBA00022676"/>
    </source>
</evidence>
<dbReference type="RefSeq" id="WP_084623061.1">
    <property type="nucleotide sequence ID" value="NZ_BANB01000020.1"/>
</dbReference>
<dbReference type="SUPFAM" id="SSF53756">
    <property type="entry name" value="UDP-Glycosyltransferase/glycogen phosphorylase"/>
    <property type="match status" value="1"/>
</dbReference>
<organism evidence="3 4">
    <name type="scientific">Acidisphaera rubrifaciens HS-AP3</name>
    <dbReference type="NCBI Taxonomy" id="1231350"/>
    <lineage>
        <taxon>Bacteria</taxon>
        <taxon>Pseudomonadati</taxon>
        <taxon>Pseudomonadota</taxon>
        <taxon>Alphaproteobacteria</taxon>
        <taxon>Acetobacterales</taxon>
        <taxon>Acetobacteraceae</taxon>
        <taxon>Acidisphaera</taxon>
    </lineage>
</organism>
<dbReference type="OrthoDB" id="2068453at2"/>
<protein>
    <recommendedName>
        <fullName evidence="5">Glycosyltransferase family 9 protein</fullName>
    </recommendedName>
</protein>
<dbReference type="AlphaFoldDB" id="A0A0D6P2L0"/>
<keyword evidence="1" id="KW-0328">Glycosyltransferase</keyword>
<evidence type="ECO:0000256" key="2">
    <source>
        <dbReference type="ARBA" id="ARBA00022679"/>
    </source>
</evidence>
<sequence>MRHLTHRLRARTAEVRATSGSSVKATAFAIGYVLTRLPLLPPLMLGPFRRHRQRRAEVRAITGSRRVPGHGQGRLAFRLTGGLGDVLVIARFMRDLHATCGPFMFDVFAPRPEIVTWAFVSVDGFGRAYHDIVFDEVIESYDAAFRINQFVVVHDNLLEWRDLMDRPALVKAIAAIIRFRPKIDVFVDRHPLMDNFLAQRAVFLNRTRADFLHLMADIRYGGDTLPLRIDEEAAGRAGLAGTPYITIGNGFDQDFIITQARATKCYPYFNEVIAQLRTSLPGVRFVQLGTKTSESLEAVDLNLVGRTSLSEAAGILAGALLHIDNEGGLVHLASCLGVTSAVVFGPTPADYFGYGGNVNISPVFCGGCWWIDPTWMDACPRHFDTARCMTTQTPGAVVARILAHLEEAGARAAVTNARPAVASLPAT</sequence>
<accession>A0A0D6P2L0</accession>
<comment type="caution">
    <text evidence="3">The sequence shown here is derived from an EMBL/GenBank/DDBJ whole genome shotgun (WGS) entry which is preliminary data.</text>
</comment>
<dbReference type="Pfam" id="PF01075">
    <property type="entry name" value="Glyco_transf_9"/>
    <property type="match status" value="1"/>
</dbReference>
<name>A0A0D6P2L0_9PROT</name>
<dbReference type="PANTHER" id="PTHR30160">
    <property type="entry name" value="TETRAACYLDISACCHARIDE 4'-KINASE-RELATED"/>
    <property type="match status" value="1"/>
</dbReference>
<keyword evidence="2" id="KW-0808">Transferase</keyword>
<dbReference type="GO" id="GO:0008713">
    <property type="term" value="F:ADP-heptose-lipopolysaccharide heptosyltransferase activity"/>
    <property type="evidence" value="ECO:0007669"/>
    <property type="project" value="TreeGrafter"/>
</dbReference>
<dbReference type="InterPro" id="IPR002201">
    <property type="entry name" value="Glyco_trans_9"/>
</dbReference>
<dbReference type="GO" id="GO:0009244">
    <property type="term" value="P:lipopolysaccharide core region biosynthetic process"/>
    <property type="evidence" value="ECO:0007669"/>
    <property type="project" value="TreeGrafter"/>
</dbReference>
<dbReference type="Gene3D" id="3.40.50.2000">
    <property type="entry name" value="Glycogen Phosphorylase B"/>
    <property type="match status" value="1"/>
</dbReference>
<reference evidence="3 4" key="1">
    <citation type="submission" date="2012-11" db="EMBL/GenBank/DDBJ databases">
        <title>Whole genome sequence of Acidisphaera rubrifaciens HS-AP3.</title>
        <authorList>
            <person name="Azuma Y."/>
            <person name="Higashiura N."/>
            <person name="Hirakawa H."/>
            <person name="Matsushita K."/>
        </authorList>
    </citation>
    <scope>NUCLEOTIDE SEQUENCE [LARGE SCALE GENOMIC DNA]</scope>
    <source>
        <strain evidence="3 4">HS-AP3</strain>
    </source>
</reference>
<evidence type="ECO:0000313" key="4">
    <source>
        <dbReference type="Proteomes" id="UP000032680"/>
    </source>
</evidence>
<gene>
    <name evidence="3" type="ORF">Asru_0020_05</name>
</gene>
<dbReference type="GO" id="GO:0005829">
    <property type="term" value="C:cytosol"/>
    <property type="evidence" value="ECO:0007669"/>
    <property type="project" value="TreeGrafter"/>
</dbReference>
<dbReference type="PANTHER" id="PTHR30160:SF1">
    <property type="entry name" value="LIPOPOLYSACCHARIDE 1,2-N-ACETYLGLUCOSAMINETRANSFERASE-RELATED"/>
    <property type="match status" value="1"/>
</dbReference>
<dbReference type="EMBL" id="BANB01000020">
    <property type="protein sequence ID" value="GAN75902.1"/>
    <property type="molecule type" value="Genomic_DNA"/>
</dbReference>
<dbReference type="Proteomes" id="UP000032680">
    <property type="component" value="Unassembled WGS sequence"/>
</dbReference>
<dbReference type="InterPro" id="IPR051199">
    <property type="entry name" value="LPS_LOS_Heptosyltrfase"/>
</dbReference>